<feature type="transmembrane region" description="Helical" evidence="1">
    <location>
        <begin position="98"/>
        <end position="116"/>
    </location>
</feature>
<feature type="transmembrane region" description="Helical" evidence="1">
    <location>
        <begin position="43"/>
        <end position="65"/>
    </location>
</feature>
<gene>
    <name evidence="2" type="ORF">GCM10022419_081970</name>
</gene>
<dbReference type="Proteomes" id="UP001500630">
    <property type="component" value="Unassembled WGS sequence"/>
</dbReference>
<evidence type="ECO:0000313" key="2">
    <source>
        <dbReference type="EMBL" id="GAA3587344.1"/>
    </source>
</evidence>
<dbReference type="EMBL" id="BAABDQ010000023">
    <property type="protein sequence ID" value="GAA3587344.1"/>
    <property type="molecule type" value="Genomic_DNA"/>
</dbReference>
<feature type="transmembrane region" description="Helical" evidence="1">
    <location>
        <begin position="72"/>
        <end position="92"/>
    </location>
</feature>
<comment type="caution">
    <text evidence="2">The sequence shown here is derived from an EMBL/GenBank/DDBJ whole genome shotgun (WGS) entry which is preliminary data.</text>
</comment>
<evidence type="ECO:0000313" key="3">
    <source>
        <dbReference type="Proteomes" id="UP001500630"/>
    </source>
</evidence>
<keyword evidence="1" id="KW-0812">Transmembrane</keyword>
<keyword evidence="1" id="KW-1133">Transmembrane helix</keyword>
<reference evidence="3" key="1">
    <citation type="journal article" date="2019" name="Int. J. Syst. Evol. Microbiol.">
        <title>The Global Catalogue of Microorganisms (GCM) 10K type strain sequencing project: providing services to taxonomists for standard genome sequencing and annotation.</title>
        <authorList>
            <consortium name="The Broad Institute Genomics Platform"/>
            <consortium name="The Broad Institute Genome Sequencing Center for Infectious Disease"/>
            <person name="Wu L."/>
            <person name="Ma J."/>
        </authorList>
    </citation>
    <scope>NUCLEOTIDE SEQUENCE [LARGE SCALE GENOMIC DNA]</scope>
    <source>
        <strain evidence="3">JCM 17326</strain>
    </source>
</reference>
<sequence>MLVYVIALGLLALHGLGLTVATLIVNADPSLAGLNSFVPLPSLLLYVISNLLLVMYTVVLYILMFKRRKSAIINNVIFNVLSIAFLVSWHIVGMKSTLGMVIDSTPGVVGIWYVLASRRVRSTFTQV</sequence>
<keyword evidence="3" id="KW-1185">Reference proteome</keyword>
<protein>
    <recommendedName>
        <fullName evidence="4">DUF2569 domain-containing protein</fullName>
    </recommendedName>
</protein>
<accession>A0ABP6YTE8</accession>
<evidence type="ECO:0008006" key="4">
    <source>
        <dbReference type="Google" id="ProtNLM"/>
    </source>
</evidence>
<proteinExistence type="predicted"/>
<organism evidence="2 3">
    <name type="scientific">Nonomuraea rosea</name>
    <dbReference type="NCBI Taxonomy" id="638574"/>
    <lineage>
        <taxon>Bacteria</taxon>
        <taxon>Bacillati</taxon>
        <taxon>Actinomycetota</taxon>
        <taxon>Actinomycetes</taxon>
        <taxon>Streptosporangiales</taxon>
        <taxon>Streptosporangiaceae</taxon>
        <taxon>Nonomuraea</taxon>
    </lineage>
</organism>
<evidence type="ECO:0000256" key="1">
    <source>
        <dbReference type="SAM" id="Phobius"/>
    </source>
</evidence>
<name>A0ABP6YTE8_9ACTN</name>
<keyword evidence="1" id="KW-0472">Membrane</keyword>